<dbReference type="InterPro" id="IPR050874">
    <property type="entry name" value="Diverse_PLD-related"/>
</dbReference>
<protein>
    <submittedName>
        <fullName evidence="5">Phospholipase D3-like</fullName>
    </submittedName>
</protein>
<feature type="compositionally biased region" description="Low complexity" evidence="2">
    <location>
        <begin position="194"/>
        <end position="208"/>
    </location>
</feature>
<dbReference type="SMART" id="SM00155">
    <property type="entry name" value="PLDc"/>
    <property type="match status" value="2"/>
</dbReference>
<dbReference type="Ensembl" id="ENSLOCT00000001659.1">
    <property type="protein sequence ID" value="ENSLOCP00000001654.1"/>
    <property type="gene ID" value="ENSLOCG00000001445.1"/>
</dbReference>
<feature type="compositionally biased region" description="Acidic residues" evidence="2">
    <location>
        <begin position="309"/>
        <end position="336"/>
    </location>
</feature>
<feature type="region of interest" description="Disordered" evidence="2">
    <location>
        <begin position="1"/>
        <end position="380"/>
    </location>
</feature>
<dbReference type="CTD" id="558442"/>
<feature type="domain" description="PLD phosphodiesterase" evidence="4">
    <location>
        <begin position="774"/>
        <end position="800"/>
    </location>
</feature>
<keyword evidence="6" id="KW-1185">Reference proteome</keyword>
<dbReference type="STRING" id="7918.ENSLOCP00000001654"/>
<keyword evidence="3" id="KW-0812">Transmembrane</keyword>
<dbReference type="GO" id="GO:0003824">
    <property type="term" value="F:catalytic activity"/>
    <property type="evidence" value="ECO:0007669"/>
    <property type="project" value="InterPro"/>
</dbReference>
<keyword evidence="3" id="KW-1133">Transmembrane helix</keyword>
<dbReference type="InterPro" id="IPR001736">
    <property type="entry name" value="PLipase_D/transphosphatidylase"/>
</dbReference>
<feature type="compositionally biased region" description="Basic and acidic residues" evidence="2">
    <location>
        <begin position="10"/>
        <end position="24"/>
    </location>
</feature>
<feature type="compositionally biased region" description="Basic and acidic residues" evidence="2">
    <location>
        <begin position="161"/>
        <end position="170"/>
    </location>
</feature>
<reference evidence="5" key="3">
    <citation type="submission" date="2025-09" db="UniProtKB">
        <authorList>
            <consortium name="Ensembl"/>
        </authorList>
    </citation>
    <scope>IDENTIFICATION</scope>
</reference>
<dbReference type="GeneID" id="102685022"/>
<evidence type="ECO:0000313" key="6">
    <source>
        <dbReference type="Proteomes" id="UP000018468"/>
    </source>
</evidence>
<dbReference type="Pfam" id="PF13918">
    <property type="entry name" value="PLDc_3"/>
    <property type="match status" value="1"/>
</dbReference>
<evidence type="ECO:0000256" key="2">
    <source>
        <dbReference type="SAM" id="MobiDB-lite"/>
    </source>
</evidence>
<dbReference type="OrthoDB" id="1923775at2759"/>
<dbReference type="Proteomes" id="UP000018468">
    <property type="component" value="Linkage group LG28"/>
</dbReference>
<dbReference type="Bgee" id="ENSLOCG00000001445">
    <property type="expression patterns" value="Expressed in testis and 13 other cell types or tissues"/>
</dbReference>
<accession>W5LZU7</accession>
<dbReference type="InParanoid" id="W5LZU7"/>
<evidence type="ECO:0000256" key="1">
    <source>
        <dbReference type="ARBA" id="ARBA00008664"/>
    </source>
</evidence>
<reference evidence="6" key="1">
    <citation type="submission" date="2011-12" db="EMBL/GenBank/DDBJ databases">
        <title>The Draft Genome of Lepisosteus oculatus.</title>
        <authorList>
            <consortium name="The Broad Institute Genome Assembly &amp; Analysis Group"/>
            <consortium name="Computational R&amp;D Group"/>
            <consortium name="and Sequencing Platform"/>
            <person name="Di Palma F."/>
            <person name="Alfoldi J."/>
            <person name="Johnson J."/>
            <person name="Berlin A."/>
            <person name="Gnerre S."/>
            <person name="Jaffe D."/>
            <person name="MacCallum I."/>
            <person name="Young S."/>
            <person name="Walker B.J."/>
            <person name="Lander E.S."/>
            <person name="Lindblad-Toh K."/>
        </authorList>
    </citation>
    <scope>NUCLEOTIDE SEQUENCE [LARGE SCALE GENOMIC DNA]</scope>
</reference>
<dbReference type="eggNOG" id="KOG3603">
    <property type="taxonomic scope" value="Eukaryota"/>
</dbReference>
<keyword evidence="3" id="KW-0472">Membrane</keyword>
<proteinExistence type="inferred from homology"/>
<organism evidence="5 6">
    <name type="scientific">Lepisosteus oculatus</name>
    <name type="common">Spotted gar</name>
    <dbReference type="NCBI Taxonomy" id="7918"/>
    <lineage>
        <taxon>Eukaryota</taxon>
        <taxon>Metazoa</taxon>
        <taxon>Chordata</taxon>
        <taxon>Craniata</taxon>
        <taxon>Vertebrata</taxon>
        <taxon>Euteleostomi</taxon>
        <taxon>Actinopterygii</taxon>
        <taxon>Neopterygii</taxon>
        <taxon>Holostei</taxon>
        <taxon>Semionotiformes</taxon>
        <taxon>Lepisosteidae</taxon>
        <taxon>Lepisosteus</taxon>
    </lineage>
</organism>
<dbReference type="PANTHER" id="PTHR10185">
    <property type="entry name" value="PHOSPHOLIPASE D - RELATED"/>
    <property type="match status" value="1"/>
</dbReference>
<feature type="compositionally biased region" description="Acidic residues" evidence="2">
    <location>
        <begin position="257"/>
        <end position="266"/>
    </location>
</feature>
<dbReference type="EMBL" id="AHAT01034071">
    <property type="status" value="NOT_ANNOTATED_CDS"/>
    <property type="molecule type" value="Genomic_DNA"/>
</dbReference>
<dbReference type="GO" id="GO:0012505">
    <property type="term" value="C:endomembrane system"/>
    <property type="evidence" value="ECO:0000318"/>
    <property type="project" value="GO_Central"/>
</dbReference>
<dbReference type="PROSITE" id="PS50035">
    <property type="entry name" value="PLD"/>
    <property type="match status" value="2"/>
</dbReference>
<reference evidence="5" key="2">
    <citation type="submission" date="2025-08" db="UniProtKB">
        <authorList>
            <consortium name="Ensembl"/>
        </authorList>
    </citation>
    <scope>IDENTIFICATION</scope>
</reference>
<dbReference type="EMBL" id="AHAT01034073">
    <property type="status" value="NOT_ANNOTATED_CDS"/>
    <property type="molecule type" value="Genomic_DNA"/>
</dbReference>
<dbReference type="InterPro" id="IPR032803">
    <property type="entry name" value="PLDc_3"/>
</dbReference>
<feature type="compositionally biased region" description="Basic and acidic residues" evidence="2">
    <location>
        <begin position="337"/>
        <end position="353"/>
    </location>
</feature>
<dbReference type="PANTHER" id="PTHR10185:SF26">
    <property type="entry name" value="PHOSPHOLIPASE D FAMILY, MEMBER 7"/>
    <property type="match status" value="1"/>
</dbReference>
<feature type="transmembrane region" description="Helical" evidence="3">
    <location>
        <begin position="386"/>
        <end position="409"/>
    </location>
</feature>
<feature type="compositionally biased region" description="Acidic residues" evidence="2">
    <location>
        <begin position="283"/>
        <end position="302"/>
    </location>
</feature>
<dbReference type="FunCoup" id="W5LZU7">
    <property type="interactions" value="16"/>
</dbReference>
<evidence type="ECO:0000259" key="4">
    <source>
        <dbReference type="PROSITE" id="PS50035"/>
    </source>
</evidence>
<dbReference type="SUPFAM" id="SSF56024">
    <property type="entry name" value="Phospholipase D/nuclease"/>
    <property type="match status" value="2"/>
</dbReference>
<sequence length="859" mass="92933">MGRRRSARLARAETPLRRSARLRDTLGGPVEEVVDMSAEQSEGEDAQDLQPRPGIRAHHSASGDPAPVEPEPESELEEPEARGRGRPRQHPQLDSMCPSVILRRLDLEDREGEETEPPRAAAPKAPTSRIPTFQSSGARLLRPVDRPPLGKPPPSQLPVRPWERAAKPHLELGWSDTALSPRPALRAETGTPRPEAAQEAGAGALAPETRGGQLERGTPAPRAEATSREASKTQPRRGPPVPSEAKPREDTPPASEEGGEEAEAEREEVGSEVGSEAEREEAGSEAEEKEAGEEEVDSEAEEKEVGSEAGEEEAEQEEAAPEAEAEGEEVGSEAEAEAEREAVVFEVGARSEKPALNPRGRRAAGGREARQEGAGRPGPRGRLRRYCSTLLCLLPPLLLLLGGGGLFLWPSGRPGLAGALLAPLDLDWLWAGDLWARQEACGSDCSLSLLESLPEGLEYPPGSPRLTPISQAWRDLLHRANHSVSIAAFYLTLRDTDLEASEPSALEGKRVFEALRGLPARGVGLRIAVNSPQTYPRDTDDLALAGAEVRPVYLQNLTGGILHTKLWEVDGQHAYLGSANMDWRSLTQVKELAVSVTNCSCLARDVSRLFQAYWLLGSPAGGAVPARWPRRLSALSSAQRPLQLQLNGLPAEVYLSSAPPPLSADGRTDDLSAILGVISDARRFVYVSVMDFLPASRYTEPARFWPPIDSALRAAACARGVEVRLLVSCWPHSDQPMFVFLESLGVLNHPPLSCTLHVKVFEVPSTKEQKMIPYARVNHAKYMVTDRVAYIGTSNWSENYFTHTAGVGLVVNQTGAPAGAGKRSVQSDLQAVFERDWDSGFAQPLSSEHAHHCGARESA</sequence>
<dbReference type="GeneTree" id="ENSGT00950000183059"/>
<evidence type="ECO:0000313" key="5">
    <source>
        <dbReference type="Ensembl" id="ENSLOCP00000001654.1"/>
    </source>
</evidence>
<dbReference type="Gene3D" id="3.30.870.10">
    <property type="entry name" value="Endonuclease Chain A"/>
    <property type="match status" value="2"/>
</dbReference>
<dbReference type="EMBL" id="AHAT01034072">
    <property type="status" value="NOT_ANNOTATED_CDS"/>
    <property type="molecule type" value="Genomic_DNA"/>
</dbReference>
<dbReference type="HOGENOM" id="CLU_332868_0_0_1"/>
<feature type="domain" description="PLD phosphodiesterase" evidence="4">
    <location>
        <begin position="558"/>
        <end position="585"/>
    </location>
</feature>
<dbReference type="AlphaFoldDB" id="W5LZU7"/>
<name>W5LZU7_LEPOC</name>
<comment type="similarity">
    <text evidence="1">Belongs to the phospholipase D family.</text>
</comment>
<evidence type="ECO:0000256" key="3">
    <source>
        <dbReference type="SAM" id="Phobius"/>
    </source>
</evidence>